<dbReference type="InterPro" id="IPR006059">
    <property type="entry name" value="SBP"/>
</dbReference>
<accession>A0A1K1PMV9</accession>
<evidence type="ECO:0000313" key="2">
    <source>
        <dbReference type="EMBL" id="SFW48779.1"/>
    </source>
</evidence>
<feature type="signal peptide" evidence="1">
    <location>
        <begin position="1"/>
        <end position="20"/>
    </location>
</feature>
<evidence type="ECO:0000313" key="3">
    <source>
        <dbReference type="Proteomes" id="UP000183461"/>
    </source>
</evidence>
<dbReference type="AlphaFoldDB" id="A0A1K1PMV9"/>
<protein>
    <submittedName>
        <fullName evidence="2">ABC-type glycerol-3-phosphate transport system, substrate-binding protein</fullName>
    </submittedName>
</protein>
<proteinExistence type="predicted"/>
<dbReference type="EMBL" id="FPIP01000009">
    <property type="protein sequence ID" value="SFW48779.1"/>
    <property type="molecule type" value="Genomic_DNA"/>
</dbReference>
<reference evidence="2 3" key="1">
    <citation type="submission" date="2016-11" db="EMBL/GenBank/DDBJ databases">
        <authorList>
            <person name="Jaros S."/>
            <person name="Januszkiewicz K."/>
            <person name="Wedrychowicz H."/>
        </authorList>
    </citation>
    <scope>NUCLEOTIDE SEQUENCE [LARGE SCALE GENOMIC DNA]</scope>
    <source>
        <strain evidence="2 3">YL228</strain>
    </source>
</reference>
<dbReference type="SUPFAM" id="SSF53850">
    <property type="entry name" value="Periplasmic binding protein-like II"/>
    <property type="match status" value="1"/>
</dbReference>
<dbReference type="Gene3D" id="3.40.190.10">
    <property type="entry name" value="Periplasmic binding protein-like II"/>
    <property type="match status" value="1"/>
</dbReference>
<dbReference type="Pfam" id="PF13416">
    <property type="entry name" value="SBP_bac_8"/>
    <property type="match status" value="1"/>
</dbReference>
<evidence type="ECO:0000256" key="1">
    <source>
        <dbReference type="SAM" id="SignalP"/>
    </source>
</evidence>
<gene>
    <name evidence="2" type="ORF">SAMN02910280_2883</name>
</gene>
<feature type="chain" id="PRO_5012272850" evidence="1">
    <location>
        <begin position="21"/>
        <end position="455"/>
    </location>
</feature>
<name>A0A1K1PMV9_RUMFL</name>
<sequence>MKRIIAFTLAFSLMAAFSCGKNKDSSSEPDGDTQQDMLTTNEITIGMPEINKLVVPAIISFNNSQKAYQLKIVDYSKLVSEDDNFHSNALRQLQMDLILGTAPDIIVLNPSYTQPLVHKEVFADMYELMDSFGGVSRDEFIPNALSGFEANGKLPAIAANFDLHTAVAKTEFVGENKENWTIDDLVKTYEKLPENMKLLHCEPCNAQAVCDFVTNKLSSKCVDFDSYTCNFNTPELAKALDFAGRFGRENADMKYSTDTTTYTSDEFQNELKNNGALISEIDIGSFNQSVAWNVCYDFGCEPVTFVGYPSEDGNGSVSDCRWLYGISKDSPNKEGAWRFITYMLKDKNYQHKANEENRGLPVIKSFYDDYMSLSADNENSILFVPDWQEDTPITKEQAEQIRDYIFRTKFSPYFNFEINSIISEECAAVINGEKTGSECADILNNRIGIYLSERS</sequence>
<dbReference type="PROSITE" id="PS51257">
    <property type="entry name" value="PROKAR_LIPOPROTEIN"/>
    <property type="match status" value="1"/>
</dbReference>
<dbReference type="RefSeq" id="WP_072301057.1">
    <property type="nucleotide sequence ID" value="NZ_FPIP01000009.1"/>
</dbReference>
<dbReference type="Proteomes" id="UP000183461">
    <property type="component" value="Unassembled WGS sequence"/>
</dbReference>
<organism evidence="2 3">
    <name type="scientific">Ruminococcus flavefaciens</name>
    <dbReference type="NCBI Taxonomy" id="1265"/>
    <lineage>
        <taxon>Bacteria</taxon>
        <taxon>Bacillati</taxon>
        <taxon>Bacillota</taxon>
        <taxon>Clostridia</taxon>
        <taxon>Eubacteriales</taxon>
        <taxon>Oscillospiraceae</taxon>
        <taxon>Ruminococcus</taxon>
    </lineage>
</organism>
<keyword evidence="1" id="KW-0732">Signal</keyword>